<accession>A0A2H5XD39</accession>
<dbReference type="AlphaFoldDB" id="A0A2H5XD39"/>
<feature type="transmembrane region" description="Helical" evidence="17">
    <location>
        <begin position="122"/>
        <end position="142"/>
    </location>
</feature>
<sequence length="413" mass="44152">MGEQTAALPSSSRAASRWLLALTVLGVGGGWLFLFSASYPLSNALWGNAFAIAMRQLLFLAGGLVLFAAAALCPFRWVQRCALALHVAVVAALVATLFWGEAAGGAARWLAFKDVRVQPSEFAKVTLVLALAAVMAHWWKATRWQQQVGWWLVGVGLWVATVVLVAMQPHLSGALILGAVGAFALLFARMPLPVWVATLMGLGALGYFAHSAVIHPYQYRRLQSAHGFVRRDDPKMHYQSRQATLGLGAGGLFGRGLFQSRQKFLFLPSAHNDFVFAVIGEELGFLGSVGVVAFFTLLAYWALRVASGTADPFASGAAGGLGFALWSQAMLHIAVNAGLLPPTGIPLPFVSAGGSSLWSTLLAMGLLVNAARQPTGSQRRRRMGDALGDGGRGHRGAHLPRPRYRRRRSGETA</sequence>
<dbReference type="PANTHER" id="PTHR30474:SF2">
    <property type="entry name" value="PEPTIDOGLYCAN GLYCOSYLTRANSFERASE FTSW-RELATED"/>
    <property type="match status" value="1"/>
</dbReference>
<evidence type="ECO:0000256" key="10">
    <source>
        <dbReference type="ARBA" id="ARBA00033270"/>
    </source>
</evidence>
<dbReference type="GO" id="GO:0008360">
    <property type="term" value="P:regulation of cell shape"/>
    <property type="evidence" value="ECO:0007669"/>
    <property type="project" value="UniProtKB-KW"/>
</dbReference>
<evidence type="ECO:0000256" key="6">
    <source>
        <dbReference type="ARBA" id="ARBA00022984"/>
    </source>
</evidence>
<comment type="similarity">
    <text evidence="11">Belongs to the SEDS family. FtsW subfamily.</text>
</comment>
<dbReference type="PANTHER" id="PTHR30474">
    <property type="entry name" value="CELL CYCLE PROTEIN"/>
    <property type="match status" value="1"/>
</dbReference>
<feature type="transmembrane region" description="Helical" evidence="17">
    <location>
        <begin position="83"/>
        <end position="110"/>
    </location>
</feature>
<dbReference type="EC" id="2.4.99.28" evidence="14"/>
<comment type="subcellular location">
    <subcellularLocation>
        <location evidence="1">Membrane</location>
        <topology evidence="1">Multi-pass membrane protein</topology>
    </subcellularLocation>
</comment>
<dbReference type="GO" id="GO:0008955">
    <property type="term" value="F:peptidoglycan glycosyltransferase activity"/>
    <property type="evidence" value="ECO:0007669"/>
    <property type="project" value="UniProtKB-EC"/>
</dbReference>
<evidence type="ECO:0000256" key="9">
    <source>
        <dbReference type="ARBA" id="ARBA00032370"/>
    </source>
</evidence>
<evidence type="ECO:0000256" key="5">
    <source>
        <dbReference type="ARBA" id="ARBA00022960"/>
    </source>
</evidence>
<dbReference type="Pfam" id="PF01098">
    <property type="entry name" value="FTSW_RODA_SPOVE"/>
    <property type="match status" value="1"/>
</dbReference>
<evidence type="ECO:0000256" key="17">
    <source>
        <dbReference type="SAM" id="Phobius"/>
    </source>
</evidence>
<evidence type="ECO:0000256" key="16">
    <source>
        <dbReference type="SAM" id="MobiDB-lite"/>
    </source>
</evidence>
<evidence type="ECO:0000256" key="15">
    <source>
        <dbReference type="ARBA" id="ARBA00049902"/>
    </source>
</evidence>
<evidence type="ECO:0000256" key="8">
    <source>
        <dbReference type="ARBA" id="ARBA00023136"/>
    </source>
</evidence>
<dbReference type="GO" id="GO:0009252">
    <property type="term" value="P:peptidoglycan biosynthetic process"/>
    <property type="evidence" value="ECO:0007669"/>
    <property type="project" value="UniProtKB-KW"/>
</dbReference>
<evidence type="ECO:0000256" key="13">
    <source>
        <dbReference type="ARBA" id="ARBA00041418"/>
    </source>
</evidence>
<dbReference type="GO" id="GO:0032153">
    <property type="term" value="C:cell division site"/>
    <property type="evidence" value="ECO:0007669"/>
    <property type="project" value="TreeGrafter"/>
</dbReference>
<keyword evidence="8 17" id="KW-0472">Membrane</keyword>
<reference evidence="19" key="1">
    <citation type="submission" date="2017-09" db="EMBL/GenBank/DDBJ databases">
        <title>Metaegenomics of thermophilic ammonia-oxidizing enrichment culture.</title>
        <authorList>
            <person name="Kato S."/>
            <person name="Suzuki K."/>
        </authorList>
    </citation>
    <scope>NUCLEOTIDE SEQUENCE [LARGE SCALE GENOMIC DNA]</scope>
</reference>
<feature type="transmembrane region" description="Helical" evidence="17">
    <location>
        <begin position="315"/>
        <end position="335"/>
    </location>
</feature>
<keyword evidence="3 18" id="KW-0808">Transferase</keyword>
<evidence type="ECO:0000256" key="7">
    <source>
        <dbReference type="ARBA" id="ARBA00022989"/>
    </source>
</evidence>
<protein>
    <recommendedName>
        <fullName evidence="12">Probable peptidoglycan glycosyltransferase FtsW</fullName>
        <ecNumber evidence="14">2.4.99.28</ecNumber>
    </recommendedName>
    <alternativeName>
        <fullName evidence="13">Cell division protein FtsW</fullName>
    </alternativeName>
    <alternativeName>
        <fullName evidence="10">Cell wall polymerase</fullName>
    </alternativeName>
    <alternativeName>
        <fullName evidence="9">Peptidoglycan polymerase</fullName>
    </alternativeName>
</protein>
<evidence type="ECO:0000256" key="14">
    <source>
        <dbReference type="ARBA" id="ARBA00044770"/>
    </source>
</evidence>
<organism evidence="18 19">
    <name type="scientific">Candidatus Fervidibacter japonicus</name>
    <dbReference type="NCBI Taxonomy" id="2035412"/>
    <lineage>
        <taxon>Bacteria</taxon>
        <taxon>Candidatus Fervidibacterota</taxon>
        <taxon>Candidatus Fervidibacter</taxon>
    </lineage>
</organism>
<feature type="transmembrane region" description="Helical" evidence="17">
    <location>
        <begin position="18"/>
        <end position="37"/>
    </location>
</feature>
<keyword evidence="7 17" id="KW-1133">Transmembrane helix</keyword>
<feature type="compositionally biased region" description="Basic residues" evidence="16">
    <location>
        <begin position="393"/>
        <end position="413"/>
    </location>
</feature>
<feature type="transmembrane region" description="Helical" evidence="17">
    <location>
        <begin position="347"/>
        <end position="371"/>
    </location>
</feature>
<feature type="transmembrane region" description="Helical" evidence="17">
    <location>
        <begin position="194"/>
        <end position="217"/>
    </location>
</feature>
<dbReference type="GO" id="GO:0015648">
    <property type="term" value="F:lipid-linked peptidoglycan transporter activity"/>
    <property type="evidence" value="ECO:0007669"/>
    <property type="project" value="TreeGrafter"/>
</dbReference>
<feature type="transmembrane region" description="Helical" evidence="17">
    <location>
        <begin position="171"/>
        <end position="188"/>
    </location>
</feature>
<evidence type="ECO:0000256" key="1">
    <source>
        <dbReference type="ARBA" id="ARBA00004141"/>
    </source>
</evidence>
<evidence type="ECO:0000256" key="2">
    <source>
        <dbReference type="ARBA" id="ARBA00022676"/>
    </source>
</evidence>
<proteinExistence type="inferred from homology"/>
<keyword evidence="2 18" id="KW-0328">Glycosyltransferase</keyword>
<feature type="transmembrane region" description="Helical" evidence="17">
    <location>
        <begin position="283"/>
        <end position="303"/>
    </location>
</feature>
<feature type="transmembrane region" description="Helical" evidence="17">
    <location>
        <begin position="148"/>
        <end position="166"/>
    </location>
</feature>
<name>A0A2H5XD39_9BACT</name>
<evidence type="ECO:0000256" key="3">
    <source>
        <dbReference type="ARBA" id="ARBA00022679"/>
    </source>
</evidence>
<comment type="catalytic activity">
    <reaction evidence="15">
        <text>[GlcNAc-(1-&gt;4)-Mur2Ac(oyl-L-Ala-gamma-D-Glu-L-Lys-D-Ala-D-Ala)](n)-di-trans,octa-cis-undecaprenyl diphosphate + beta-D-GlcNAc-(1-&gt;4)-Mur2Ac(oyl-L-Ala-gamma-D-Glu-L-Lys-D-Ala-D-Ala)-di-trans,octa-cis-undecaprenyl diphosphate = [GlcNAc-(1-&gt;4)-Mur2Ac(oyl-L-Ala-gamma-D-Glu-L-Lys-D-Ala-D-Ala)](n+1)-di-trans,octa-cis-undecaprenyl diphosphate + di-trans,octa-cis-undecaprenyl diphosphate + H(+)</text>
        <dbReference type="Rhea" id="RHEA:23708"/>
        <dbReference type="Rhea" id="RHEA-COMP:9602"/>
        <dbReference type="Rhea" id="RHEA-COMP:9603"/>
        <dbReference type="ChEBI" id="CHEBI:15378"/>
        <dbReference type="ChEBI" id="CHEBI:58405"/>
        <dbReference type="ChEBI" id="CHEBI:60033"/>
        <dbReference type="ChEBI" id="CHEBI:78435"/>
        <dbReference type="EC" id="2.4.99.28"/>
    </reaction>
</comment>
<keyword evidence="5" id="KW-0133">Cell shape</keyword>
<evidence type="ECO:0000256" key="4">
    <source>
        <dbReference type="ARBA" id="ARBA00022692"/>
    </source>
</evidence>
<evidence type="ECO:0000313" key="18">
    <source>
        <dbReference type="EMBL" id="GBC99101.1"/>
    </source>
</evidence>
<dbReference type="GO" id="GO:0005886">
    <property type="term" value="C:plasma membrane"/>
    <property type="evidence" value="ECO:0007669"/>
    <property type="project" value="TreeGrafter"/>
</dbReference>
<evidence type="ECO:0000313" key="19">
    <source>
        <dbReference type="Proteomes" id="UP000236173"/>
    </source>
</evidence>
<evidence type="ECO:0000256" key="12">
    <source>
        <dbReference type="ARBA" id="ARBA00041185"/>
    </source>
</evidence>
<feature type="region of interest" description="Disordered" evidence="16">
    <location>
        <begin position="373"/>
        <end position="413"/>
    </location>
</feature>
<evidence type="ECO:0000256" key="11">
    <source>
        <dbReference type="ARBA" id="ARBA00038053"/>
    </source>
</evidence>
<dbReference type="GO" id="GO:0051301">
    <property type="term" value="P:cell division"/>
    <property type="evidence" value="ECO:0007669"/>
    <property type="project" value="InterPro"/>
</dbReference>
<keyword evidence="4 17" id="KW-0812">Transmembrane</keyword>
<dbReference type="EMBL" id="BEHT01000020">
    <property type="protein sequence ID" value="GBC99101.1"/>
    <property type="molecule type" value="Genomic_DNA"/>
</dbReference>
<dbReference type="InterPro" id="IPR001182">
    <property type="entry name" value="FtsW/RodA"/>
</dbReference>
<dbReference type="Proteomes" id="UP000236173">
    <property type="component" value="Unassembled WGS sequence"/>
</dbReference>
<keyword evidence="6" id="KW-0573">Peptidoglycan synthesis</keyword>
<gene>
    <name evidence="18" type="primary">ftsW</name>
    <name evidence="18" type="ORF">HRbin17_01622</name>
</gene>
<feature type="transmembrane region" description="Helical" evidence="17">
    <location>
        <begin position="57"/>
        <end position="77"/>
    </location>
</feature>
<comment type="caution">
    <text evidence="18">The sequence shown here is derived from an EMBL/GenBank/DDBJ whole genome shotgun (WGS) entry which is preliminary data.</text>
</comment>